<dbReference type="EMBL" id="JAMZMK010000003">
    <property type="protein sequence ID" value="KAI7758430.1"/>
    <property type="molecule type" value="Genomic_DNA"/>
</dbReference>
<proteinExistence type="predicted"/>
<evidence type="ECO:0008006" key="6">
    <source>
        <dbReference type="Google" id="ProtNLM"/>
    </source>
</evidence>
<dbReference type="InterPro" id="IPR022212">
    <property type="entry name" value="DUF3741"/>
</dbReference>
<dbReference type="AlphaFoldDB" id="A0AAD5DFH3"/>
<evidence type="ECO:0000313" key="5">
    <source>
        <dbReference type="Proteomes" id="UP001206925"/>
    </source>
</evidence>
<dbReference type="InterPro" id="IPR025486">
    <property type="entry name" value="DUF4378"/>
</dbReference>
<feature type="region of interest" description="Disordered" evidence="1">
    <location>
        <begin position="32"/>
        <end position="59"/>
    </location>
</feature>
<reference evidence="4" key="1">
    <citation type="submission" date="2022-06" db="EMBL/GenBank/DDBJ databases">
        <title>Uncovering the hologenomic basis of an extraordinary plant invasion.</title>
        <authorList>
            <person name="Bieker V.C."/>
            <person name="Martin M.D."/>
            <person name="Gilbert T."/>
            <person name="Hodgins K."/>
            <person name="Battlay P."/>
            <person name="Petersen B."/>
            <person name="Wilson J."/>
        </authorList>
    </citation>
    <scope>NUCLEOTIDE SEQUENCE</scope>
    <source>
        <strain evidence="4">AA19_3_7</strain>
        <tissue evidence="4">Leaf</tissue>
    </source>
</reference>
<comment type="caution">
    <text evidence="4">The sequence shown here is derived from an EMBL/GenBank/DDBJ whole genome shotgun (WGS) entry which is preliminary data.</text>
</comment>
<feature type="region of interest" description="Disordered" evidence="1">
    <location>
        <begin position="313"/>
        <end position="335"/>
    </location>
</feature>
<feature type="domain" description="DUF4378" evidence="3">
    <location>
        <begin position="589"/>
        <end position="733"/>
    </location>
</feature>
<sequence length="761" mass="86826">MAKSSKQRPVRQKKDQSGCMWGIISMFDFRHGRTPRRLLSDRRRYPDNNTQGSSHPTLEANLPTISQEMHPSIEDGEKIKKPSDLMSTRVKELIEEEMFIDQDTTKPVRKDHEQKHKSKKLKKSINEGTSINHQVSAQKSSQYRDLEALVKEILLIYKKRNEQNGLLDTGEKGSFPIVEEKLFVAVEALLNEKSANGDHKKTNHSKEMFQMLSSNREMFMKILRDQYSILLKEDQKSKSTDQGPEEPMTRKHRKFFRRRSKSQESMPLNEKGRIVVLKSGSSENQVPVENDTQSEVHGSQFSFMEIKRRFKHAMGKDRRSPGPTGKTGVDGGWSSPNRDHFYMERFARVANGLKPGDRFSKLRDSESENDNANDRVSNIYVEAKKHLSEMLTSGDEDAETMMRSLPKSLGRILSLREYNSFSPVTSPRVRTRHLSCEDLSLVNKSQPLTTIDNSEKKDVVPNSLSFEGVQEAVKSPSCDEEHKEQTEACEPHDTPNEDQPSDSFELELHEEPTVASKSEEHKISPAKPSPVSVLEPLFSDDDISPARSVSLPVEAAVQPLCIQFDEAVSCAENQQIRITDSGESEETPFEYVEAVLLSSDLNWSEFENRWISSAPILDLSIFHEVETFSSRAKHDQRLLFDSANEALEEVCNRYIPESSFVKRNVWPVPKGMDLINEVWSRLESCLCKAYPRDLSKLVRNDLETSSRMWLDLRSESREIVIKIEESIFEETIEDALTSLFNDCVNGEILDDETNNAALLCS</sequence>
<dbReference type="PANTHER" id="PTHR47212:SF14">
    <property type="entry name" value="DUF4378 DOMAIN-CONTAINING PROTEIN"/>
    <property type="match status" value="1"/>
</dbReference>
<feature type="compositionally biased region" description="Basic residues" evidence="1">
    <location>
        <begin position="250"/>
        <end position="260"/>
    </location>
</feature>
<organism evidence="4 5">
    <name type="scientific">Ambrosia artemisiifolia</name>
    <name type="common">Common ragweed</name>
    <dbReference type="NCBI Taxonomy" id="4212"/>
    <lineage>
        <taxon>Eukaryota</taxon>
        <taxon>Viridiplantae</taxon>
        <taxon>Streptophyta</taxon>
        <taxon>Embryophyta</taxon>
        <taxon>Tracheophyta</taxon>
        <taxon>Spermatophyta</taxon>
        <taxon>Magnoliopsida</taxon>
        <taxon>eudicotyledons</taxon>
        <taxon>Gunneridae</taxon>
        <taxon>Pentapetalae</taxon>
        <taxon>asterids</taxon>
        <taxon>campanulids</taxon>
        <taxon>Asterales</taxon>
        <taxon>Asteraceae</taxon>
        <taxon>Asteroideae</taxon>
        <taxon>Heliantheae alliance</taxon>
        <taxon>Heliantheae</taxon>
        <taxon>Ambrosia</taxon>
    </lineage>
</organism>
<gene>
    <name evidence="4" type="ORF">M8C21_013118</name>
</gene>
<dbReference type="Pfam" id="PF14309">
    <property type="entry name" value="DUF4378"/>
    <property type="match status" value="1"/>
</dbReference>
<accession>A0AAD5DFH3</accession>
<feature type="region of interest" description="Disordered" evidence="1">
    <location>
        <begin position="470"/>
        <end position="529"/>
    </location>
</feature>
<feature type="region of interest" description="Disordered" evidence="1">
    <location>
        <begin position="233"/>
        <end position="267"/>
    </location>
</feature>
<evidence type="ECO:0000313" key="4">
    <source>
        <dbReference type="EMBL" id="KAI7758430.1"/>
    </source>
</evidence>
<evidence type="ECO:0000259" key="2">
    <source>
        <dbReference type="Pfam" id="PF12552"/>
    </source>
</evidence>
<feature type="compositionally biased region" description="Basic and acidic residues" evidence="1">
    <location>
        <begin position="506"/>
        <end position="523"/>
    </location>
</feature>
<evidence type="ECO:0000259" key="3">
    <source>
        <dbReference type="Pfam" id="PF14309"/>
    </source>
</evidence>
<dbReference type="PANTHER" id="PTHR47212">
    <property type="entry name" value="ADHESIN-LIKE PROTEIN, PUTATIVE (DUF3741)-RELATED"/>
    <property type="match status" value="1"/>
</dbReference>
<feature type="domain" description="DUF3741" evidence="2">
    <location>
        <begin position="194"/>
        <end position="226"/>
    </location>
</feature>
<name>A0AAD5DFH3_AMBAR</name>
<dbReference type="Pfam" id="PF12552">
    <property type="entry name" value="DUF3741"/>
    <property type="match status" value="1"/>
</dbReference>
<feature type="compositionally biased region" description="Basic and acidic residues" evidence="1">
    <location>
        <begin position="477"/>
        <end position="495"/>
    </location>
</feature>
<dbReference type="Proteomes" id="UP001206925">
    <property type="component" value="Unassembled WGS sequence"/>
</dbReference>
<keyword evidence="5" id="KW-1185">Reference proteome</keyword>
<protein>
    <recommendedName>
        <fullName evidence="6">DUF4378 domain-containing protein</fullName>
    </recommendedName>
</protein>
<evidence type="ECO:0000256" key="1">
    <source>
        <dbReference type="SAM" id="MobiDB-lite"/>
    </source>
</evidence>